<proteinExistence type="predicted"/>
<dbReference type="Proteomes" id="UP000477911">
    <property type="component" value="Unassembled WGS sequence"/>
</dbReference>
<evidence type="ECO:0000313" key="1">
    <source>
        <dbReference type="EMBL" id="MXN21143.1"/>
    </source>
</evidence>
<gene>
    <name evidence="1" type="ORF">GR170_25275</name>
</gene>
<comment type="caution">
    <text evidence="1">The sequence shown here is derived from an EMBL/GenBank/DDBJ whole genome shotgun (WGS) entry which is preliminary data.</text>
</comment>
<organism evidence="1 2">
    <name type="scientific">Pseudooceanicola albus</name>
    <dbReference type="NCBI Taxonomy" id="2692189"/>
    <lineage>
        <taxon>Bacteria</taxon>
        <taxon>Pseudomonadati</taxon>
        <taxon>Pseudomonadota</taxon>
        <taxon>Alphaproteobacteria</taxon>
        <taxon>Rhodobacterales</taxon>
        <taxon>Paracoccaceae</taxon>
        <taxon>Pseudooceanicola</taxon>
    </lineage>
</organism>
<dbReference type="EMBL" id="WUMU01000048">
    <property type="protein sequence ID" value="MXN21143.1"/>
    <property type="molecule type" value="Genomic_DNA"/>
</dbReference>
<accession>A0A6L7GEG6</accession>
<keyword evidence="2" id="KW-1185">Reference proteome</keyword>
<dbReference type="RefSeq" id="WP_160897255.1">
    <property type="nucleotide sequence ID" value="NZ_WUMU01000048.1"/>
</dbReference>
<sequence length="195" mass="21201">MSFFPAGFDPRAPAARVLRLANLSTPDGDFGFIVGTEGRFTDVTGKAWVGSTLITAGDTEMSLNGTAPSGSVTLSFLQDPDAPDLVAQVRALGPDYVAGRAITFWIQPFTTLEEMYVPVFAPCLYATRVMRKISLTASGAQDRAISLSFEGPFEFRKGARRRIYNTTDHGQLLGAANPSLTYIPTDNRRDEKIWG</sequence>
<name>A0A6L7GEG6_9RHOB</name>
<evidence type="ECO:0000313" key="2">
    <source>
        <dbReference type="Proteomes" id="UP000477911"/>
    </source>
</evidence>
<dbReference type="AlphaFoldDB" id="A0A6L7GEG6"/>
<protein>
    <submittedName>
        <fullName evidence="1">Uncharacterized protein</fullName>
    </submittedName>
</protein>
<reference evidence="1 2" key="1">
    <citation type="submission" date="2019-12" db="EMBL/GenBank/DDBJ databases">
        <authorList>
            <person name="Li M."/>
        </authorList>
    </citation>
    <scope>NUCLEOTIDE SEQUENCE [LARGE SCALE GENOMIC DNA]</scope>
    <source>
        <strain evidence="1 2">GBMRC 2024</strain>
    </source>
</reference>